<dbReference type="EMBL" id="JBHSAQ010000003">
    <property type="protein sequence ID" value="MFC3958292.1"/>
    <property type="molecule type" value="Genomic_DNA"/>
</dbReference>
<feature type="transmembrane region" description="Helical" evidence="7">
    <location>
        <begin position="114"/>
        <end position="138"/>
    </location>
</feature>
<dbReference type="NCBIfam" id="NF009160">
    <property type="entry name" value="PRK12505.1"/>
    <property type="match status" value="1"/>
</dbReference>
<dbReference type="GeneID" id="73904092"/>
<gene>
    <name evidence="9" type="ORF">ACFOUR_07910</name>
</gene>
<name>A0ABD5NMT8_9EURY</name>
<sequence length="229" mass="23663">MSDRRTYVESPIIMATVRLVAPFVLTYGLFITLHGASSPGGGFQGGVIVASVIVMLSFAYGIDATWEWLDKRVLVGITTGGIAVFAALALGPILAEPGADFLELGALPLIPNPWKYGIELVEVGIAMTVAGVVIVLFFQLARGAMPPGGSPYAMPSAGPTGEERRGDSNTTERTASGTTERTASGTTERTASGTTERTASGPDAVDDGSPEPRTGASNSGSTDGRGDRR</sequence>
<evidence type="ECO:0000313" key="9">
    <source>
        <dbReference type="EMBL" id="MFC3958292.1"/>
    </source>
</evidence>
<feature type="transmembrane region" description="Helical" evidence="7">
    <location>
        <begin position="12"/>
        <end position="36"/>
    </location>
</feature>
<feature type="compositionally biased region" description="Polar residues" evidence="6">
    <location>
        <begin position="168"/>
        <end position="198"/>
    </location>
</feature>
<evidence type="ECO:0000256" key="7">
    <source>
        <dbReference type="SAM" id="Phobius"/>
    </source>
</evidence>
<reference evidence="9 10" key="1">
    <citation type="journal article" date="2019" name="Int. J. Syst. Evol. Microbiol.">
        <title>The Global Catalogue of Microorganisms (GCM) 10K type strain sequencing project: providing services to taxonomists for standard genome sequencing and annotation.</title>
        <authorList>
            <consortium name="The Broad Institute Genomics Platform"/>
            <consortium name="The Broad Institute Genome Sequencing Center for Infectious Disease"/>
            <person name="Wu L."/>
            <person name="Ma J."/>
        </authorList>
    </citation>
    <scope>NUCLEOTIDE SEQUENCE [LARGE SCALE GENOMIC DNA]</scope>
    <source>
        <strain evidence="9 10">IBRC-M 10256</strain>
    </source>
</reference>
<keyword evidence="3 7" id="KW-0812">Transmembrane</keyword>
<dbReference type="Pfam" id="PF04039">
    <property type="entry name" value="MnhB"/>
    <property type="match status" value="1"/>
</dbReference>
<dbReference type="RefSeq" id="WP_256531359.1">
    <property type="nucleotide sequence ID" value="NZ_CP101824.1"/>
</dbReference>
<proteinExistence type="predicted"/>
<protein>
    <submittedName>
        <fullName evidence="9">MnhB domain-containing protein</fullName>
    </submittedName>
</protein>
<evidence type="ECO:0000256" key="3">
    <source>
        <dbReference type="ARBA" id="ARBA00022692"/>
    </source>
</evidence>
<keyword evidence="4 7" id="KW-1133">Transmembrane helix</keyword>
<dbReference type="GO" id="GO:0005886">
    <property type="term" value="C:plasma membrane"/>
    <property type="evidence" value="ECO:0007669"/>
    <property type="project" value="UniProtKB-SubCell"/>
</dbReference>
<evidence type="ECO:0000256" key="4">
    <source>
        <dbReference type="ARBA" id="ARBA00022989"/>
    </source>
</evidence>
<dbReference type="PANTHER" id="PTHR33932:SF4">
    <property type="entry name" value="NA(+)_H(+) ANTIPORTER SUBUNIT B"/>
    <property type="match status" value="1"/>
</dbReference>
<comment type="subcellular location">
    <subcellularLocation>
        <location evidence="1">Cell membrane</location>
        <topology evidence="1">Multi-pass membrane protein</topology>
    </subcellularLocation>
</comment>
<dbReference type="InterPro" id="IPR050622">
    <property type="entry name" value="CPA3_antiporter_subunitB"/>
</dbReference>
<evidence type="ECO:0000313" key="10">
    <source>
        <dbReference type="Proteomes" id="UP001595846"/>
    </source>
</evidence>
<evidence type="ECO:0000256" key="2">
    <source>
        <dbReference type="ARBA" id="ARBA00022475"/>
    </source>
</evidence>
<feature type="transmembrane region" description="Helical" evidence="7">
    <location>
        <begin position="73"/>
        <end position="94"/>
    </location>
</feature>
<dbReference type="Proteomes" id="UP001595846">
    <property type="component" value="Unassembled WGS sequence"/>
</dbReference>
<keyword evidence="5 7" id="KW-0472">Membrane</keyword>
<accession>A0ABD5NMT8</accession>
<evidence type="ECO:0000256" key="1">
    <source>
        <dbReference type="ARBA" id="ARBA00004651"/>
    </source>
</evidence>
<comment type="caution">
    <text evidence="9">The sequence shown here is derived from an EMBL/GenBank/DDBJ whole genome shotgun (WGS) entry which is preliminary data.</text>
</comment>
<feature type="domain" description="Na+/H+ antiporter MnhB subunit-related protein" evidence="8">
    <location>
        <begin position="12"/>
        <end position="134"/>
    </location>
</feature>
<organism evidence="9 10">
    <name type="scientific">Halovivax cerinus</name>
    <dbReference type="NCBI Taxonomy" id="1487865"/>
    <lineage>
        <taxon>Archaea</taxon>
        <taxon>Methanobacteriati</taxon>
        <taxon>Methanobacteriota</taxon>
        <taxon>Stenosarchaea group</taxon>
        <taxon>Halobacteria</taxon>
        <taxon>Halobacteriales</taxon>
        <taxon>Natrialbaceae</taxon>
        <taxon>Halovivax</taxon>
    </lineage>
</organism>
<feature type="transmembrane region" description="Helical" evidence="7">
    <location>
        <begin position="42"/>
        <end position="61"/>
    </location>
</feature>
<dbReference type="AlphaFoldDB" id="A0ABD5NMT8"/>
<evidence type="ECO:0000256" key="6">
    <source>
        <dbReference type="SAM" id="MobiDB-lite"/>
    </source>
</evidence>
<keyword evidence="2" id="KW-1003">Cell membrane</keyword>
<feature type="region of interest" description="Disordered" evidence="6">
    <location>
        <begin position="151"/>
        <end position="229"/>
    </location>
</feature>
<evidence type="ECO:0000256" key="5">
    <source>
        <dbReference type="ARBA" id="ARBA00023136"/>
    </source>
</evidence>
<dbReference type="PANTHER" id="PTHR33932">
    <property type="entry name" value="NA(+)/H(+) ANTIPORTER SUBUNIT B"/>
    <property type="match status" value="1"/>
</dbReference>
<evidence type="ECO:0000259" key="8">
    <source>
        <dbReference type="Pfam" id="PF04039"/>
    </source>
</evidence>
<dbReference type="InterPro" id="IPR007182">
    <property type="entry name" value="MnhB"/>
</dbReference>
<keyword evidence="10" id="KW-1185">Reference proteome</keyword>